<accession>A0A917TS67</accession>
<keyword evidence="2" id="KW-1185">Reference proteome</keyword>
<sequence length="51" mass="5835">MPKDKKQTEETYVDHYAAAPIMNKETASAEELLKYSNKNNTIPIDLSKLNH</sequence>
<proteinExistence type="predicted"/>
<name>A0A917TS67_9BACI</name>
<gene>
    <name evidence="1" type="ORF">GCM10011351_22140</name>
</gene>
<dbReference type="EMBL" id="BMLG01000012">
    <property type="protein sequence ID" value="GGM35584.1"/>
    <property type="molecule type" value="Genomic_DNA"/>
</dbReference>
<reference evidence="1" key="2">
    <citation type="submission" date="2020-09" db="EMBL/GenBank/DDBJ databases">
        <authorList>
            <person name="Sun Q."/>
            <person name="Zhou Y."/>
        </authorList>
    </citation>
    <scope>NUCLEOTIDE SEQUENCE</scope>
    <source>
        <strain evidence="1">CGMCC 1.6333</strain>
    </source>
</reference>
<dbReference type="Proteomes" id="UP000618460">
    <property type="component" value="Unassembled WGS sequence"/>
</dbReference>
<reference evidence="1" key="1">
    <citation type="journal article" date="2014" name="Int. J. Syst. Evol. Microbiol.">
        <title>Complete genome sequence of Corynebacterium casei LMG S-19264T (=DSM 44701T), isolated from a smear-ripened cheese.</title>
        <authorList>
            <consortium name="US DOE Joint Genome Institute (JGI-PGF)"/>
            <person name="Walter F."/>
            <person name="Albersmeier A."/>
            <person name="Kalinowski J."/>
            <person name="Ruckert C."/>
        </authorList>
    </citation>
    <scope>NUCLEOTIDE SEQUENCE</scope>
    <source>
        <strain evidence="1">CGMCC 1.6333</strain>
    </source>
</reference>
<dbReference type="RefSeq" id="WP_162879192.1">
    <property type="nucleotide sequence ID" value="NZ_BMLG01000012.1"/>
</dbReference>
<organism evidence="1 2">
    <name type="scientific">Paraliobacillus quinghaiensis</name>
    <dbReference type="NCBI Taxonomy" id="470815"/>
    <lineage>
        <taxon>Bacteria</taxon>
        <taxon>Bacillati</taxon>
        <taxon>Bacillota</taxon>
        <taxon>Bacilli</taxon>
        <taxon>Bacillales</taxon>
        <taxon>Bacillaceae</taxon>
        <taxon>Paraliobacillus</taxon>
    </lineage>
</organism>
<evidence type="ECO:0000313" key="2">
    <source>
        <dbReference type="Proteomes" id="UP000618460"/>
    </source>
</evidence>
<dbReference type="AlphaFoldDB" id="A0A917TS67"/>
<comment type="caution">
    <text evidence="1">The sequence shown here is derived from an EMBL/GenBank/DDBJ whole genome shotgun (WGS) entry which is preliminary data.</text>
</comment>
<evidence type="ECO:0000313" key="1">
    <source>
        <dbReference type="EMBL" id="GGM35584.1"/>
    </source>
</evidence>
<protein>
    <submittedName>
        <fullName evidence="1">Uncharacterized protein</fullName>
    </submittedName>
</protein>